<dbReference type="AlphaFoldDB" id="X1K2B4"/>
<gene>
    <name evidence="2" type="ORF">S06H3_07824</name>
</gene>
<dbReference type="Pfam" id="PF01548">
    <property type="entry name" value="DEDD_Tnp_IS110"/>
    <property type="match status" value="1"/>
</dbReference>
<feature type="domain" description="Transposase IS110-like N-terminal" evidence="1">
    <location>
        <begin position="6"/>
        <end position="95"/>
    </location>
</feature>
<protein>
    <recommendedName>
        <fullName evidence="1">Transposase IS110-like N-terminal domain-containing protein</fullName>
    </recommendedName>
</protein>
<dbReference type="PANTHER" id="PTHR33055">
    <property type="entry name" value="TRANSPOSASE FOR INSERTION SEQUENCE ELEMENT IS1111A"/>
    <property type="match status" value="1"/>
</dbReference>
<reference evidence="2" key="1">
    <citation type="journal article" date="2014" name="Front. Microbiol.">
        <title>High frequency of phylogenetically diverse reductive dehalogenase-homologous genes in deep subseafloor sedimentary metagenomes.</title>
        <authorList>
            <person name="Kawai M."/>
            <person name="Futagami T."/>
            <person name="Toyoda A."/>
            <person name="Takaki Y."/>
            <person name="Nishi S."/>
            <person name="Hori S."/>
            <person name="Arai W."/>
            <person name="Tsubouchi T."/>
            <person name="Morono Y."/>
            <person name="Uchiyama I."/>
            <person name="Ito T."/>
            <person name="Fujiyama A."/>
            <person name="Inagaki F."/>
            <person name="Takami H."/>
        </authorList>
    </citation>
    <scope>NUCLEOTIDE SEQUENCE</scope>
    <source>
        <strain evidence="2">Expedition CK06-06</strain>
    </source>
</reference>
<accession>X1K2B4</accession>
<organism evidence="2">
    <name type="scientific">marine sediment metagenome</name>
    <dbReference type="NCBI Taxonomy" id="412755"/>
    <lineage>
        <taxon>unclassified sequences</taxon>
        <taxon>metagenomes</taxon>
        <taxon>ecological metagenomes</taxon>
    </lineage>
</organism>
<sequence>MKKVFIGIDIAKDKIDISILPSGECWTAGITPTALSETIDRLTALKPTNIVMEATGGYETRLAASLATAGLPVAIVNPRQVRDFARALGILAKTDV</sequence>
<evidence type="ECO:0000313" key="2">
    <source>
        <dbReference type="EMBL" id="GAI00668.1"/>
    </source>
</evidence>
<dbReference type="InterPro" id="IPR047650">
    <property type="entry name" value="Transpos_IS110"/>
</dbReference>
<feature type="non-terminal residue" evidence="2">
    <location>
        <position position="96"/>
    </location>
</feature>
<proteinExistence type="predicted"/>
<dbReference type="PANTHER" id="PTHR33055:SF13">
    <property type="entry name" value="TRANSPOSASE"/>
    <property type="match status" value="1"/>
</dbReference>
<dbReference type="EMBL" id="BARV01003222">
    <property type="protein sequence ID" value="GAI00668.1"/>
    <property type="molecule type" value="Genomic_DNA"/>
</dbReference>
<dbReference type="InterPro" id="IPR002525">
    <property type="entry name" value="Transp_IS110-like_N"/>
</dbReference>
<name>X1K2B4_9ZZZZ</name>
<dbReference type="GO" id="GO:0006313">
    <property type="term" value="P:DNA transposition"/>
    <property type="evidence" value="ECO:0007669"/>
    <property type="project" value="InterPro"/>
</dbReference>
<dbReference type="GO" id="GO:0004803">
    <property type="term" value="F:transposase activity"/>
    <property type="evidence" value="ECO:0007669"/>
    <property type="project" value="InterPro"/>
</dbReference>
<dbReference type="GO" id="GO:0003677">
    <property type="term" value="F:DNA binding"/>
    <property type="evidence" value="ECO:0007669"/>
    <property type="project" value="InterPro"/>
</dbReference>
<evidence type="ECO:0000259" key="1">
    <source>
        <dbReference type="Pfam" id="PF01548"/>
    </source>
</evidence>
<comment type="caution">
    <text evidence="2">The sequence shown here is derived from an EMBL/GenBank/DDBJ whole genome shotgun (WGS) entry which is preliminary data.</text>
</comment>